<proteinExistence type="predicted"/>
<dbReference type="EMBL" id="JBHSDK010000012">
    <property type="protein sequence ID" value="MFC4335081.1"/>
    <property type="molecule type" value="Genomic_DNA"/>
</dbReference>
<gene>
    <name evidence="1" type="ORF">ACFPET_07705</name>
</gene>
<dbReference type="Proteomes" id="UP001595823">
    <property type="component" value="Unassembled WGS sequence"/>
</dbReference>
<reference evidence="2" key="1">
    <citation type="journal article" date="2019" name="Int. J. Syst. Evol. Microbiol.">
        <title>The Global Catalogue of Microorganisms (GCM) 10K type strain sequencing project: providing services to taxonomists for standard genome sequencing and annotation.</title>
        <authorList>
            <consortium name="The Broad Institute Genomics Platform"/>
            <consortium name="The Broad Institute Genome Sequencing Center for Infectious Disease"/>
            <person name="Wu L."/>
            <person name="Ma J."/>
        </authorList>
    </citation>
    <scope>NUCLEOTIDE SEQUENCE [LARGE SCALE GENOMIC DNA]</scope>
    <source>
        <strain evidence="2">IBRC-M 10908</strain>
    </source>
</reference>
<dbReference type="RefSeq" id="WP_380619423.1">
    <property type="nucleotide sequence ID" value="NZ_JBHSDK010000012.1"/>
</dbReference>
<name>A0ABV8TXH5_9ACTN</name>
<keyword evidence="2" id="KW-1185">Reference proteome</keyword>
<comment type="caution">
    <text evidence="1">The sequence shown here is derived from an EMBL/GenBank/DDBJ whole genome shotgun (WGS) entry which is preliminary data.</text>
</comment>
<protein>
    <submittedName>
        <fullName evidence="1">Uncharacterized protein</fullName>
    </submittedName>
</protein>
<organism evidence="1 2">
    <name type="scientific">Salininema proteolyticum</name>
    <dbReference type="NCBI Taxonomy" id="1607685"/>
    <lineage>
        <taxon>Bacteria</taxon>
        <taxon>Bacillati</taxon>
        <taxon>Actinomycetota</taxon>
        <taxon>Actinomycetes</taxon>
        <taxon>Glycomycetales</taxon>
        <taxon>Glycomycetaceae</taxon>
        <taxon>Salininema</taxon>
    </lineage>
</organism>
<evidence type="ECO:0000313" key="1">
    <source>
        <dbReference type="EMBL" id="MFC4335081.1"/>
    </source>
</evidence>
<sequence>MEPEDLSQWGLHAFALGARSTPHDVVGMDGNGVLLNALRYWSTAEDLRRRGFTAVESRLRLFELYRLVHRDGDRFKVSFPVIGGDATGRVRSRSGEMARELAARTGDTVAAMAEELREDGFPNHVYPVVFGYAVDGLLWDGLRREGAVPDTGLSVERPLWNGAFWAVYPPREGAAGVNEEHREGRTLVIVWTRETVPAVRESMASGEIRRWREGGELPVPAIGPSHRLHGLAVELCAPIAQALSEEPVLDGLGDLDHREWTLVLAHELVWDLMEAWTDEGLIEPWRPDGGISQLVERIDGE</sequence>
<accession>A0ABV8TXH5</accession>
<evidence type="ECO:0000313" key="2">
    <source>
        <dbReference type="Proteomes" id="UP001595823"/>
    </source>
</evidence>